<feature type="chain" id="PRO_5032897720" evidence="1">
    <location>
        <begin position="23"/>
        <end position="124"/>
    </location>
</feature>
<dbReference type="Proteomes" id="UP000587991">
    <property type="component" value="Unassembled WGS sequence"/>
</dbReference>
<evidence type="ECO:0000313" key="2">
    <source>
        <dbReference type="EMBL" id="NLR74015.1"/>
    </source>
</evidence>
<reference evidence="2 3" key="1">
    <citation type="submission" date="2020-04" db="EMBL/GenBank/DDBJ databases">
        <title>Draft genome of Leeia sp. IMCC25680.</title>
        <authorList>
            <person name="Song J."/>
            <person name="Cho J.-C."/>
        </authorList>
    </citation>
    <scope>NUCLEOTIDE SEQUENCE [LARGE SCALE GENOMIC DNA]</scope>
    <source>
        <strain evidence="2 3">IMCC25680</strain>
    </source>
</reference>
<dbReference type="EMBL" id="JABAIM010000001">
    <property type="protein sequence ID" value="NLR74015.1"/>
    <property type="molecule type" value="Genomic_DNA"/>
</dbReference>
<comment type="caution">
    <text evidence="2">The sequence shown here is derived from an EMBL/GenBank/DDBJ whole genome shotgun (WGS) entry which is preliminary data.</text>
</comment>
<dbReference type="RefSeq" id="WP_168875660.1">
    <property type="nucleotide sequence ID" value="NZ_JABAIM010000001.1"/>
</dbReference>
<name>A0A847S5E9_9NEIS</name>
<proteinExistence type="predicted"/>
<accession>A0A847S5E9</accession>
<keyword evidence="1" id="KW-0732">Signal</keyword>
<dbReference type="AlphaFoldDB" id="A0A847S5E9"/>
<sequence length="124" mass="13329">MQVWQRVASVSGLLLMMSVAQAGVSLPKAFQGKWAPTAAGCKVPMQVIALQGSSLQGGDGGGEVMSLTVISPRQVQVQMKMSGGGSEWEEKQSFFLSHDGKSLLWLSVLDKPMDSEWSTLVRCK</sequence>
<organism evidence="2 3">
    <name type="scientific">Leeia aquatica</name>
    <dbReference type="NCBI Taxonomy" id="2725557"/>
    <lineage>
        <taxon>Bacteria</taxon>
        <taxon>Pseudomonadati</taxon>
        <taxon>Pseudomonadota</taxon>
        <taxon>Betaproteobacteria</taxon>
        <taxon>Neisseriales</taxon>
        <taxon>Leeiaceae</taxon>
        <taxon>Leeia</taxon>
    </lineage>
</organism>
<evidence type="ECO:0000256" key="1">
    <source>
        <dbReference type="SAM" id="SignalP"/>
    </source>
</evidence>
<keyword evidence="3" id="KW-1185">Reference proteome</keyword>
<gene>
    <name evidence="2" type="ORF">HF682_02425</name>
</gene>
<protein>
    <submittedName>
        <fullName evidence="2">Uncharacterized protein</fullName>
    </submittedName>
</protein>
<evidence type="ECO:0000313" key="3">
    <source>
        <dbReference type="Proteomes" id="UP000587991"/>
    </source>
</evidence>
<feature type="signal peptide" evidence="1">
    <location>
        <begin position="1"/>
        <end position="22"/>
    </location>
</feature>